<feature type="signal peptide" evidence="9">
    <location>
        <begin position="1"/>
        <end position="22"/>
    </location>
</feature>
<evidence type="ECO:0000256" key="4">
    <source>
        <dbReference type="ARBA" id="ARBA00012272"/>
    </source>
</evidence>
<accession>A0A3P5ZGV6</accession>
<dbReference type="GO" id="GO:0046872">
    <property type="term" value="F:metal ion binding"/>
    <property type="evidence" value="ECO:0007669"/>
    <property type="project" value="UniProtKB-KW"/>
</dbReference>
<dbReference type="EMBL" id="LS974617">
    <property type="protein sequence ID" value="CAG7887261.1"/>
    <property type="molecule type" value="Genomic_DNA"/>
</dbReference>
<comment type="cofactor">
    <cofactor evidence="9">
        <name>Ca(2+)</name>
        <dbReference type="ChEBI" id="CHEBI:29108"/>
    </cofactor>
    <text evidence="9">Binds 1 Ca(2+) ion. Required for its activity.</text>
</comment>
<feature type="domain" description="Pectate lyase" evidence="10">
    <location>
        <begin position="119"/>
        <end position="324"/>
    </location>
</feature>
<dbReference type="PRINTS" id="PR00807">
    <property type="entry name" value="AMBALLERGEN"/>
</dbReference>
<evidence type="ECO:0000256" key="5">
    <source>
        <dbReference type="ARBA" id="ARBA00022723"/>
    </source>
</evidence>
<protein>
    <recommendedName>
        <fullName evidence="4 9">Pectate lyase</fullName>
        <ecNumber evidence="4 9">4.2.2.2</ecNumber>
    </recommendedName>
</protein>
<sequence length="401" mass="44094">MTPFFILCLSVILFLCQSLVAAVNKGYYGYNSVASYLPEKPQNIMNPVDSCWRLKSDWTANRKDLADCAVGFGSSALGGKKGSIYVVTNPNDNAANPQPGSLRYGVIQDKPLWITFAKDMVLTLENELMVNSYKTIDGRGAKVEIAYGPCITIQEVTNVIVHGISIHHCKPGKYGMVRSSTTHVGHRKGSDGDAIAISGSSNIWIDHCYLASCTDGLIDLPMLTSLDVIHASTGITISNNYFTQHDKVMLLGHNDDFVQDVKMKVTVAFNHFGPGLVERMPRVRRGYAHVANNRYDKWIMYAIGGSADPTIFSEGNYFIASDNSNSKEVTKREVKGGWNNWRWRTSKDVFKNGAYFVPSGYGSVALPYSSAQRFPVAPGNLVPSLTAGAGPLNCYRNRPCY</sequence>
<dbReference type="InterPro" id="IPR002022">
    <property type="entry name" value="Pec_lyase"/>
</dbReference>
<dbReference type="SMART" id="SM00656">
    <property type="entry name" value="Amb_all"/>
    <property type="match status" value="1"/>
</dbReference>
<dbReference type="GO" id="GO:0030570">
    <property type="term" value="F:pectate lyase activity"/>
    <property type="evidence" value="ECO:0007669"/>
    <property type="project" value="UniProtKB-EC"/>
</dbReference>
<gene>
    <name evidence="12" type="ORF">BRAA01T01286Z</name>
    <name evidence="11" type="ORF">BRAPAZ1V2_A01P13370.2</name>
</gene>
<evidence type="ECO:0000313" key="11">
    <source>
        <dbReference type="EMBL" id="CAG7887261.1"/>
    </source>
</evidence>
<evidence type="ECO:0000256" key="8">
    <source>
        <dbReference type="ARBA" id="ARBA00023239"/>
    </source>
</evidence>
<dbReference type="InterPro" id="IPR018082">
    <property type="entry name" value="AmbAllergen"/>
</dbReference>
<dbReference type="InterPro" id="IPR012334">
    <property type="entry name" value="Pectin_lyas_fold"/>
</dbReference>
<dbReference type="AlphaFoldDB" id="A0A3P5ZGV6"/>
<dbReference type="GO" id="GO:0045490">
    <property type="term" value="P:pectin catabolic process"/>
    <property type="evidence" value="ECO:0007669"/>
    <property type="project" value="UniProtKB-UniPathway"/>
</dbReference>
<dbReference type="EC" id="4.2.2.2" evidence="4 9"/>
<dbReference type="InterPro" id="IPR011050">
    <property type="entry name" value="Pectin_lyase_fold/virulence"/>
</dbReference>
<name>A0A3P5ZGV6_BRACM</name>
<dbReference type="InterPro" id="IPR045032">
    <property type="entry name" value="PEL"/>
</dbReference>
<organism evidence="12">
    <name type="scientific">Brassica campestris</name>
    <name type="common">Field mustard</name>
    <dbReference type="NCBI Taxonomy" id="3711"/>
    <lineage>
        <taxon>Eukaryota</taxon>
        <taxon>Viridiplantae</taxon>
        <taxon>Streptophyta</taxon>
        <taxon>Embryophyta</taxon>
        <taxon>Tracheophyta</taxon>
        <taxon>Spermatophyta</taxon>
        <taxon>Magnoliopsida</taxon>
        <taxon>eudicotyledons</taxon>
        <taxon>Gunneridae</taxon>
        <taxon>Pentapetalae</taxon>
        <taxon>rosids</taxon>
        <taxon>malvids</taxon>
        <taxon>Brassicales</taxon>
        <taxon>Brassicaceae</taxon>
        <taxon>Brassiceae</taxon>
        <taxon>Brassica</taxon>
    </lineage>
</organism>
<dbReference type="UniPathway" id="UPA00545">
    <property type="reaction ID" value="UER00824"/>
</dbReference>
<keyword evidence="5 9" id="KW-0479">Metal-binding</keyword>
<keyword evidence="7 9" id="KW-0106">Calcium</keyword>
<dbReference type="Pfam" id="PF00544">
    <property type="entry name" value="Pectate_lyase_4"/>
    <property type="match status" value="1"/>
</dbReference>
<evidence type="ECO:0000256" key="7">
    <source>
        <dbReference type="ARBA" id="ARBA00022837"/>
    </source>
</evidence>
<comment type="similarity">
    <text evidence="3 9">Belongs to the polysaccharide lyase 1 family.</text>
</comment>
<dbReference type="PANTHER" id="PTHR31683">
    <property type="entry name" value="PECTATE LYASE 18-RELATED"/>
    <property type="match status" value="1"/>
</dbReference>
<reference evidence="12" key="1">
    <citation type="submission" date="2018-11" db="EMBL/GenBank/DDBJ databases">
        <authorList>
            <consortium name="Genoscope - CEA"/>
            <person name="William W."/>
        </authorList>
    </citation>
    <scope>NUCLEOTIDE SEQUENCE</scope>
</reference>
<evidence type="ECO:0000256" key="6">
    <source>
        <dbReference type="ARBA" id="ARBA00022729"/>
    </source>
</evidence>
<evidence type="ECO:0000256" key="1">
    <source>
        <dbReference type="ARBA" id="ARBA00000695"/>
    </source>
</evidence>
<evidence type="ECO:0000313" key="12">
    <source>
        <dbReference type="EMBL" id="VDC74784.1"/>
    </source>
</evidence>
<comment type="catalytic activity">
    <reaction evidence="1 9">
        <text>Eliminative cleavage of (1-&gt;4)-alpha-D-galacturonan to give oligosaccharides with 4-deoxy-alpha-D-galact-4-enuronosyl groups at their non-reducing ends.</text>
        <dbReference type="EC" id="4.2.2.2"/>
    </reaction>
</comment>
<evidence type="ECO:0000256" key="9">
    <source>
        <dbReference type="RuleBase" id="RU361123"/>
    </source>
</evidence>
<feature type="chain" id="PRO_5039956618" description="Pectate lyase" evidence="9">
    <location>
        <begin position="23"/>
        <end position="401"/>
    </location>
</feature>
<dbReference type="Gene3D" id="2.160.20.10">
    <property type="entry name" value="Single-stranded right-handed beta-helix, Pectin lyase-like"/>
    <property type="match status" value="1"/>
</dbReference>
<dbReference type="EMBL" id="LR031571">
    <property type="protein sequence ID" value="VDC74784.1"/>
    <property type="molecule type" value="Genomic_DNA"/>
</dbReference>
<evidence type="ECO:0000256" key="3">
    <source>
        <dbReference type="ARBA" id="ARBA00010980"/>
    </source>
</evidence>
<keyword evidence="8 9" id="KW-0456">Lyase</keyword>
<dbReference type="PANTHER" id="PTHR31683:SF80">
    <property type="entry name" value="PECTATE LYASE 16-RELATED"/>
    <property type="match status" value="1"/>
</dbReference>
<comment type="pathway">
    <text evidence="2 9">Glycan metabolism; pectin degradation; 2-dehydro-3-deoxy-D-gluconate from pectin: step 2/5.</text>
</comment>
<evidence type="ECO:0000256" key="2">
    <source>
        <dbReference type="ARBA" id="ARBA00005220"/>
    </source>
</evidence>
<evidence type="ECO:0000259" key="10">
    <source>
        <dbReference type="SMART" id="SM00656"/>
    </source>
</evidence>
<proteinExistence type="inferred from homology"/>
<keyword evidence="6 9" id="KW-0732">Signal</keyword>
<dbReference type="Gramene" id="A01p13370.2_BraZ1">
    <property type="protein sequence ID" value="A01p13370.2_BraZ1.CDS"/>
    <property type="gene ID" value="A01g13370.2_BraZ1"/>
</dbReference>
<dbReference type="SUPFAM" id="SSF51126">
    <property type="entry name" value="Pectin lyase-like"/>
    <property type="match status" value="1"/>
</dbReference>
<dbReference type="Proteomes" id="UP000694005">
    <property type="component" value="Chromosome A01"/>
</dbReference>